<evidence type="ECO:0000259" key="8">
    <source>
        <dbReference type="SMART" id="SM00563"/>
    </source>
</evidence>
<keyword evidence="4 7" id="KW-0812">Transmembrane</keyword>
<dbReference type="InterPro" id="IPR011701">
    <property type="entry name" value="MFS"/>
</dbReference>
<evidence type="ECO:0000313" key="9">
    <source>
        <dbReference type="EMBL" id="CUS42786.1"/>
    </source>
</evidence>
<feature type="transmembrane region" description="Helical" evidence="7">
    <location>
        <begin position="276"/>
        <end position="296"/>
    </location>
</feature>
<feature type="transmembrane region" description="Helical" evidence="7">
    <location>
        <begin position="242"/>
        <end position="264"/>
    </location>
</feature>
<keyword evidence="6 7" id="KW-0472">Membrane</keyword>
<feature type="transmembrane region" description="Helical" evidence="7">
    <location>
        <begin position="350"/>
        <end position="372"/>
    </location>
</feature>
<name>A0A170PMH1_9ZZZZ</name>
<dbReference type="InterPro" id="IPR002123">
    <property type="entry name" value="Plipid/glycerol_acylTrfase"/>
</dbReference>
<organism evidence="9">
    <name type="scientific">hydrothermal vent metagenome</name>
    <dbReference type="NCBI Taxonomy" id="652676"/>
    <lineage>
        <taxon>unclassified sequences</taxon>
        <taxon>metagenomes</taxon>
        <taxon>ecological metagenomes</taxon>
    </lineage>
</organism>
<protein>
    <submittedName>
        <fullName evidence="9">1-acyl-sn-glycerol-3-phosphate acyltransferase</fullName>
        <ecNumber evidence="9">2.3.1.51</ecNumber>
    </submittedName>
</protein>
<feature type="transmembrane region" description="Helical" evidence="7">
    <location>
        <begin position="384"/>
        <end position="410"/>
    </location>
</feature>
<keyword evidence="9" id="KW-0808">Transferase</keyword>
<feature type="transmembrane region" description="Helical" evidence="7">
    <location>
        <begin position="161"/>
        <end position="184"/>
    </location>
</feature>
<keyword evidence="3" id="KW-1003">Cell membrane</keyword>
<feature type="transmembrane region" description="Helical" evidence="7">
    <location>
        <begin position="190"/>
        <end position="206"/>
    </location>
</feature>
<dbReference type="Pfam" id="PF07690">
    <property type="entry name" value="MFS_1"/>
    <property type="match status" value="1"/>
</dbReference>
<dbReference type="CDD" id="cd07989">
    <property type="entry name" value="LPLAT_AGPAT-like"/>
    <property type="match status" value="1"/>
</dbReference>
<dbReference type="EC" id="2.3.1.51" evidence="9"/>
<dbReference type="SMART" id="SM00563">
    <property type="entry name" value="PlsC"/>
    <property type="match status" value="1"/>
</dbReference>
<dbReference type="Gene3D" id="1.20.1250.20">
    <property type="entry name" value="MFS general substrate transporter like domains"/>
    <property type="match status" value="1"/>
</dbReference>
<dbReference type="SUPFAM" id="SSF69593">
    <property type="entry name" value="Glycerol-3-phosphate (1)-acyltransferase"/>
    <property type="match status" value="1"/>
</dbReference>
<evidence type="ECO:0000256" key="1">
    <source>
        <dbReference type="ARBA" id="ARBA00004651"/>
    </source>
</evidence>
<evidence type="ECO:0000256" key="2">
    <source>
        <dbReference type="ARBA" id="ARBA00022448"/>
    </source>
</evidence>
<dbReference type="InterPro" id="IPR036259">
    <property type="entry name" value="MFS_trans_sf"/>
</dbReference>
<feature type="transmembrane region" description="Helical" evidence="7">
    <location>
        <begin position="308"/>
        <end position="330"/>
    </location>
</feature>
<dbReference type="EMBL" id="CZQC01000071">
    <property type="protein sequence ID" value="CUS42786.1"/>
    <property type="molecule type" value="Genomic_DNA"/>
</dbReference>
<dbReference type="SUPFAM" id="SSF103473">
    <property type="entry name" value="MFS general substrate transporter"/>
    <property type="match status" value="1"/>
</dbReference>
<dbReference type="GO" id="GO:0005886">
    <property type="term" value="C:plasma membrane"/>
    <property type="evidence" value="ECO:0007669"/>
    <property type="project" value="UniProtKB-SubCell"/>
</dbReference>
<keyword evidence="5 7" id="KW-1133">Transmembrane helix</keyword>
<feature type="transmembrane region" description="Helical" evidence="7">
    <location>
        <begin position="416"/>
        <end position="436"/>
    </location>
</feature>
<keyword evidence="9" id="KW-0012">Acyltransferase</keyword>
<keyword evidence="2" id="KW-0813">Transport</keyword>
<comment type="subcellular location">
    <subcellularLocation>
        <location evidence="1">Cell membrane</location>
        <topology evidence="1">Multi-pass membrane protein</topology>
    </subcellularLocation>
</comment>
<dbReference type="PANTHER" id="PTHR43266:SF2">
    <property type="entry name" value="MAJOR FACILITATOR SUPERFAMILY (MFS) PROFILE DOMAIN-CONTAINING PROTEIN"/>
    <property type="match status" value="1"/>
</dbReference>
<sequence>MEGQNKQPLNNPAPREHSQFALLGSRRFAPFFWTQFLGAFNDNVFKNSLMAMVTFGLLSSGLDLNLMNNLGALLFILPFFLFSALAGQLADKYEKSHLIRYVKLLEIVIMILGSACFLMGYTWGLMLLLFLMGTQSAFFGPAKYSIIPQHLRSDELVGGNALVEMGTFLAILLGTITAGLFAISDQGPEIIGAIIIAIAVLGYITSRKIPSAPSLGSDIKINFNPFTETWRTVAFSRTNKPVFLAIMAISWFWFLGAAYLTQLYGFTRLNLGGDQSVVTVLLATFSIGIALGSLLCERLSGHKVELGLVPFGSIGLTIFGLDLYFHPLIAAGTELINAQTFISQAGAWRVIADFALIGIFGGFYIVPLYAMVQERSEEAHRSRTIAAINIMNALFMVLSAATAFVLLGIFDWSIPEFFALLAVLNALVVIYIYTVIPEFAMRFLIWMITHTIYRVTHTDLHKIPQEGPCVLVCNHVSFMDALIIGGACRRPVRFVMFKPIFNIPVLNFIFRTGKAIPIDSKKADPEAYEMAFQRISEELRDGQVVCIFPEGKLTTTGEMDTFRNGVSKILESDAVPVIPMALRGLWGSFFSHKGSPALTRMPRRFWSRVELIAGDQVQSMDASPEYLQERVLSLRGDIR</sequence>
<feature type="transmembrane region" description="Helical" evidence="7">
    <location>
        <begin position="66"/>
        <end position="86"/>
    </location>
</feature>
<dbReference type="AlphaFoldDB" id="A0A170PMH1"/>
<evidence type="ECO:0000256" key="3">
    <source>
        <dbReference type="ARBA" id="ARBA00022475"/>
    </source>
</evidence>
<gene>
    <name evidence="9" type="ORF">MGWOODY_Tha2862</name>
</gene>
<proteinExistence type="predicted"/>
<dbReference type="Pfam" id="PF01553">
    <property type="entry name" value="Acyltransferase"/>
    <property type="match status" value="1"/>
</dbReference>
<dbReference type="GO" id="GO:0003841">
    <property type="term" value="F:1-acylglycerol-3-phosphate O-acyltransferase activity"/>
    <property type="evidence" value="ECO:0007669"/>
    <property type="project" value="UniProtKB-EC"/>
</dbReference>
<evidence type="ECO:0000256" key="4">
    <source>
        <dbReference type="ARBA" id="ARBA00022692"/>
    </source>
</evidence>
<evidence type="ECO:0000256" key="6">
    <source>
        <dbReference type="ARBA" id="ARBA00023136"/>
    </source>
</evidence>
<feature type="domain" description="Phospholipid/glycerol acyltransferase" evidence="8">
    <location>
        <begin position="469"/>
        <end position="585"/>
    </location>
</feature>
<dbReference type="CDD" id="cd06173">
    <property type="entry name" value="MFS_MefA_like"/>
    <property type="match status" value="1"/>
</dbReference>
<dbReference type="PANTHER" id="PTHR43266">
    <property type="entry name" value="MACROLIDE-EFFLUX PROTEIN"/>
    <property type="match status" value="1"/>
</dbReference>
<accession>A0A170PMH1</accession>
<evidence type="ECO:0000256" key="5">
    <source>
        <dbReference type="ARBA" id="ARBA00022989"/>
    </source>
</evidence>
<reference evidence="9" key="1">
    <citation type="submission" date="2015-10" db="EMBL/GenBank/DDBJ databases">
        <authorList>
            <person name="Gilbert D.G."/>
        </authorList>
    </citation>
    <scope>NUCLEOTIDE SEQUENCE</scope>
</reference>
<dbReference type="GO" id="GO:0022857">
    <property type="term" value="F:transmembrane transporter activity"/>
    <property type="evidence" value="ECO:0007669"/>
    <property type="project" value="InterPro"/>
</dbReference>
<evidence type="ECO:0000256" key="7">
    <source>
        <dbReference type="SAM" id="Phobius"/>
    </source>
</evidence>